<dbReference type="PANTHER" id="PTHR20935">
    <property type="entry name" value="PHOSPHOGLYCERATE MUTASE-RELATED"/>
    <property type="match status" value="1"/>
</dbReference>
<sequence length="235" mass="26012">MSCIYLIRHGQASALSEDYDQLSPKGEQQAIALGEHLATSGFNASRLLAGTMKRHQQTASLTVAGLFASREQSPAITSIAELNELDHQNIIGQFDQRFHSAKAMIEHARGLANPKNFFLETFGLAISKWTQTTDNQGYSESWQQFYQRIKLAEQSLVELAQGQQNTLVFSSGGPISMLTCFALGLDPKQFLTVNQTLVNAGMTKFIIDSNGRLKLSSLNQHDFLERLPGKLVTYT</sequence>
<dbReference type="GO" id="GO:0016787">
    <property type="term" value="F:hydrolase activity"/>
    <property type="evidence" value="ECO:0007669"/>
    <property type="project" value="UniProtKB-KW"/>
</dbReference>
<dbReference type="InterPro" id="IPR013078">
    <property type="entry name" value="His_Pase_superF_clade-1"/>
</dbReference>
<dbReference type="InterPro" id="IPR029033">
    <property type="entry name" value="His_PPase_superfam"/>
</dbReference>
<accession>A0A411PI24</accession>
<dbReference type="InterPro" id="IPR051021">
    <property type="entry name" value="Mito_Ser/Thr_phosphatase"/>
</dbReference>
<evidence type="ECO:0000256" key="1">
    <source>
        <dbReference type="ARBA" id="ARBA00022801"/>
    </source>
</evidence>
<dbReference type="AlphaFoldDB" id="A0A411PI24"/>
<dbReference type="Pfam" id="PF00300">
    <property type="entry name" value="His_Phos_1"/>
    <property type="match status" value="1"/>
</dbReference>
<keyword evidence="3" id="KW-1185">Reference proteome</keyword>
<dbReference type="Proteomes" id="UP000291106">
    <property type="component" value="Chromosome"/>
</dbReference>
<dbReference type="SMART" id="SM00855">
    <property type="entry name" value="PGAM"/>
    <property type="match status" value="1"/>
</dbReference>
<organism evidence="2 3">
    <name type="scientific">Shewanella maritima</name>
    <dbReference type="NCBI Taxonomy" id="2520507"/>
    <lineage>
        <taxon>Bacteria</taxon>
        <taxon>Pseudomonadati</taxon>
        <taxon>Pseudomonadota</taxon>
        <taxon>Gammaproteobacteria</taxon>
        <taxon>Alteromonadales</taxon>
        <taxon>Shewanellaceae</taxon>
        <taxon>Shewanella</taxon>
    </lineage>
</organism>
<evidence type="ECO:0000313" key="2">
    <source>
        <dbReference type="EMBL" id="QBF83012.1"/>
    </source>
</evidence>
<proteinExistence type="predicted"/>
<dbReference type="SUPFAM" id="SSF53254">
    <property type="entry name" value="Phosphoglycerate mutase-like"/>
    <property type="match status" value="1"/>
</dbReference>
<gene>
    <name evidence="2" type="ORF">EXU30_10145</name>
</gene>
<name>A0A411PI24_9GAMM</name>
<dbReference type="KEGG" id="smai:EXU30_10145"/>
<dbReference type="CDD" id="cd07067">
    <property type="entry name" value="HP_PGM_like"/>
    <property type="match status" value="1"/>
</dbReference>
<evidence type="ECO:0000313" key="3">
    <source>
        <dbReference type="Proteomes" id="UP000291106"/>
    </source>
</evidence>
<dbReference type="Gene3D" id="3.40.50.1240">
    <property type="entry name" value="Phosphoglycerate mutase-like"/>
    <property type="match status" value="1"/>
</dbReference>
<dbReference type="PANTHER" id="PTHR20935:SF0">
    <property type="entry name" value="SERINE_THREONINE-PROTEIN PHOSPHATASE PGAM5, MITOCHONDRIAL"/>
    <property type="match status" value="1"/>
</dbReference>
<protein>
    <submittedName>
        <fullName evidence="2">Histidine phosphatase family protein</fullName>
    </submittedName>
</protein>
<keyword evidence="1" id="KW-0378">Hydrolase</keyword>
<dbReference type="OrthoDB" id="280692at2"/>
<dbReference type="RefSeq" id="WP_130599711.1">
    <property type="nucleotide sequence ID" value="NZ_CP036200.1"/>
</dbReference>
<reference evidence="2 3" key="1">
    <citation type="submission" date="2019-02" db="EMBL/GenBank/DDBJ databases">
        <title>Shewanella sp. D4-2 isolated from Dokdo Island.</title>
        <authorList>
            <person name="Baek K."/>
        </authorList>
    </citation>
    <scope>NUCLEOTIDE SEQUENCE [LARGE SCALE GENOMIC DNA]</scope>
    <source>
        <strain evidence="2 3">D4-2</strain>
    </source>
</reference>
<dbReference type="EMBL" id="CP036200">
    <property type="protein sequence ID" value="QBF83012.1"/>
    <property type="molecule type" value="Genomic_DNA"/>
</dbReference>